<dbReference type="Proteomes" id="UP000594262">
    <property type="component" value="Unplaced"/>
</dbReference>
<keyword evidence="4" id="KW-1185">Reference proteome</keyword>
<dbReference type="GO" id="GO:0003677">
    <property type="term" value="F:DNA binding"/>
    <property type="evidence" value="ECO:0007669"/>
    <property type="project" value="UniProtKB-KW"/>
</dbReference>
<dbReference type="PANTHER" id="PTHR34605:SF4">
    <property type="entry name" value="DNA ADENINE METHYLTRANSFERASE"/>
    <property type="match status" value="1"/>
</dbReference>
<dbReference type="Gene3D" id="1.10.443.10">
    <property type="entry name" value="Intergrase catalytic core"/>
    <property type="match status" value="1"/>
</dbReference>
<evidence type="ECO:0000313" key="4">
    <source>
        <dbReference type="Proteomes" id="UP000594262"/>
    </source>
</evidence>
<dbReference type="InterPro" id="IPR010998">
    <property type="entry name" value="Integrase_recombinase_N"/>
</dbReference>
<accession>A0A7M5VGA8</accession>
<evidence type="ECO:0000313" key="3">
    <source>
        <dbReference type="EnsemblMetazoa" id="CLYHEMP010586.1"/>
    </source>
</evidence>
<sequence>MSITEQINTAIKDALAQSLGTIVEETTKEVKRSMQDDVTDTIVKKVRQEQVPTFKKKFNSDQYKHTKVMEKIMSRINSNLEANDITKAKESTSEGSIWSTVANVKDDSIRELAVSLPDVVIAARAKSTTSKYQRAWSNWLDWCKDKEEIMPFPANPFYVAIYLNFVLKTSKKSGTLTTAFYGIRWGHHVNGLYSPTDHPFVSMTYEGTLRLCEKKPKNPKEPITPEILKHLIKTFDSESLMSLRFLLICSLGFFGFCRIDELLTVQLKDVTIKSAHLEIFLEISKSDQHRDGNTIYVSRNENTKFCPVNLAERFLSLSNVSLTSNPECFLVPRLIKIKQGHKIHLSEGISYTRAREIFKEKMEEAEIKGNFGLHSLRSGGASAAAQNNVNERLISKHGRWASDRARNSYIKDSIEYRLTISRQLGI</sequence>
<organism evidence="3 4">
    <name type="scientific">Clytia hemisphaerica</name>
    <dbReference type="NCBI Taxonomy" id="252671"/>
    <lineage>
        <taxon>Eukaryota</taxon>
        <taxon>Metazoa</taxon>
        <taxon>Cnidaria</taxon>
        <taxon>Hydrozoa</taxon>
        <taxon>Hydroidolina</taxon>
        <taxon>Leptothecata</taxon>
        <taxon>Obeliida</taxon>
        <taxon>Clytiidae</taxon>
        <taxon>Clytia</taxon>
    </lineage>
</organism>
<dbReference type="OrthoDB" id="10039881at2759"/>
<keyword evidence="1" id="KW-0238">DNA-binding</keyword>
<dbReference type="SUPFAM" id="SSF47823">
    <property type="entry name" value="lambda integrase-like, N-terminal domain"/>
    <property type="match status" value="1"/>
</dbReference>
<name>A0A7M5VGA8_9CNID</name>
<proteinExistence type="predicted"/>
<evidence type="ECO:0000256" key="1">
    <source>
        <dbReference type="ARBA" id="ARBA00023125"/>
    </source>
</evidence>
<dbReference type="PANTHER" id="PTHR34605">
    <property type="entry name" value="PHAGE_INTEGRASE DOMAIN-CONTAINING PROTEIN"/>
    <property type="match status" value="1"/>
</dbReference>
<dbReference type="InterPro" id="IPR013762">
    <property type="entry name" value="Integrase-like_cat_sf"/>
</dbReference>
<dbReference type="SUPFAM" id="SSF56349">
    <property type="entry name" value="DNA breaking-rejoining enzymes"/>
    <property type="match status" value="1"/>
</dbReference>
<dbReference type="InterPro" id="IPR011010">
    <property type="entry name" value="DNA_brk_join_enz"/>
</dbReference>
<dbReference type="GO" id="GO:0006310">
    <property type="term" value="P:DNA recombination"/>
    <property type="evidence" value="ECO:0007669"/>
    <property type="project" value="UniProtKB-KW"/>
</dbReference>
<dbReference type="AlphaFoldDB" id="A0A7M5VGA8"/>
<protein>
    <recommendedName>
        <fullName evidence="5">Tyr recombinase domain-containing protein</fullName>
    </recommendedName>
</protein>
<dbReference type="Gene3D" id="1.10.150.130">
    <property type="match status" value="1"/>
</dbReference>
<dbReference type="GO" id="GO:0015074">
    <property type="term" value="P:DNA integration"/>
    <property type="evidence" value="ECO:0007669"/>
    <property type="project" value="InterPro"/>
</dbReference>
<evidence type="ECO:0000256" key="2">
    <source>
        <dbReference type="ARBA" id="ARBA00023172"/>
    </source>
</evidence>
<keyword evidence="2" id="KW-0233">DNA recombination</keyword>
<reference evidence="3" key="1">
    <citation type="submission" date="2021-01" db="UniProtKB">
        <authorList>
            <consortium name="EnsemblMetazoa"/>
        </authorList>
    </citation>
    <scope>IDENTIFICATION</scope>
</reference>
<dbReference type="EnsemblMetazoa" id="CLYHEMT010586.1">
    <property type="protein sequence ID" value="CLYHEMP010586.1"/>
    <property type="gene ID" value="CLYHEMG010586"/>
</dbReference>
<evidence type="ECO:0008006" key="5">
    <source>
        <dbReference type="Google" id="ProtNLM"/>
    </source>
</evidence>
<dbReference type="InterPro" id="IPR052925">
    <property type="entry name" value="Phage_Integrase-like_Recomb"/>
</dbReference>